<dbReference type="SUPFAM" id="SSF52540">
    <property type="entry name" value="P-loop containing nucleoside triphosphate hydrolases"/>
    <property type="match status" value="1"/>
</dbReference>
<dbReference type="OrthoDB" id="9816422at2"/>
<sequence>MKSYLRYKIDDDLIPYACHANDNTVVTKNGMVLQTVTFNSAIDDQISFRKQIRDFISSHYNKNVAIYFHTIKISDERDIVSLDVDDRVEDGILSRISEICKFTARNEISFNVTFVTRILDKDGSDMLFTFAKNAYYKRNDVFIQKAVKRLTKITDDLVKDFKDFNPILLGIYKKDDQYFSHYMNFLGKIINFEDVDFTLPLGSLCYSTNYSTHKFGKNKFMIRSDTARKYGKTFSIKEYTEISCDIIYRMLEGVPNIIVAQVVMPIENSVLVKEYSGIAEIYQASNDEEFKSSAALKYMTDLLSSNGSNDVYAKSQTNITIFANTQEKLDQVAKMVGDIFAKIGIVAFAEDVNLQNAFFSIIPGNFRFLARLANLPIDLMAGFAYAQGSDKNKNTSYMWGKILFTLQKINNRRFEFGMPIEQRNLFITGVQGSGRGLLANIVMLGCIKNEIDVLYIDTQHRSDAVSILAGLDIVGVGVENYWIDSEKINPFASITKADIKYVENIIKLMIGSQKEAIPSNLISLIAAEIIKRDGVDFHDVIKSCKASEYLRDFVEIGKYGKVFDYQGKDDVLSIGKSARVVIEEDVLSSAKILSAVNFALFFKILKILQKGRKFTIIINNVFDIFKTSIDAKMLEQIFTIAKERNLVSFVFTFECDINKISNSKIKDVIFKYCEHKIHFANDRVSGINGYQECFNLSGKDMDLIETVERSYGRGFVMFTPYIRECVKFNLSELGHDLRIISDGSGMAMDILQSDIINIGITDRRKMYTLLRLNIEEYIDKYDTENNDQDDEYQDVLAA</sequence>
<evidence type="ECO:0000313" key="2">
    <source>
        <dbReference type="EMBL" id="QED23085.1"/>
    </source>
</evidence>
<feature type="domain" description="CagE TrbE VirB component of type IV transporter system central" evidence="1">
    <location>
        <begin position="168"/>
        <end position="371"/>
    </location>
</feature>
<dbReference type="Pfam" id="PF03135">
    <property type="entry name" value="CagE_TrbE_VirB"/>
    <property type="match status" value="1"/>
</dbReference>
<proteinExistence type="predicted"/>
<dbReference type="AlphaFoldDB" id="A0A5B8XDZ1"/>
<name>A0A5B8XDZ1_9RICK</name>
<protein>
    <submittedName>
        <fullName evidence="2">Type IV secretion system protein VirB4</fullName>
    </submittedName>
</protein>
<dbReference type="Proteomes" id="UP000321934">
    <property type="component" value="Chromosome"/>
</dbReference>
<dbReference type="RefSeq" id="WP_146820379.1">
    <property type="nucleotide sequence ID" value="NZ_CP029077.1"/>
</dbReference>
<gene>
    <name evidence="2" type="ORF">Deia_00278</name>
</gene>
<evidence type="ECO:0000259" key="1">
    <source>
        <dbReference type="Pfam" id="PF03135"/>
    </source>
</evidence>
<accession>A0A5B8XDZ1</accession>
<dbReference type="InterPro" id="IPR018145">
    <property type="entry name" value="CagE_TrbE_VirB_cntrl_dom"/>
</dbReference>
<dbReference type="GO" id="GO:0005524">
    <property type="term" value="F:ATP binding"/>
    <property type="evidence" value="ECO:0007669"/>
    <property type="project" value="InterPro"/>
</dbReference>
<reference evidence="2 3" key="1">
    <citation type="journal article" date="2019" name="ISME J.">
        <title>Deianiraea, an extracellular bacterium associated with the ciliate Paramecium, suggests an alternative scenario for the evolution of Rickettsiales.</title>
        <authorList>
            <person name="Castelli M."/>
            <person name="Sabaneyeva E."/>
            <person name="Lanzoni O."/>
            <person name="Lebedeva N."/>
            <person name="Floriano A.M."/>
            <person name="Gaiarsa S."/>
            <person name="Benken K."/>
            <person name="Modeo L."/>
            <person name="Bandi C."/>
            <person name="Potekhin A."/>
            <person name="Sassera D."/>
            <person name="Petroni G."/>
        </authorList>
    </citation>
    <scope>NUCLEOTIDE SEQUENCE [LARGE SCALE GENOMIC DNA]</scope>
    <source>
        <strain evidence="2">CyL4-1</strain>
    </source>
</reference>
<evidence type="ECO:0000313" key="3">
    <source>
        <dbReference type="Proteomes" id="UP000321934"/>
    </source>
</evidence>
<keyword evidence="3" id="KW-1185">Reference proteome</keyword>
<dbReference type="InterPro" id="IPR027417">
    <property type="entry name" value="P-loop_NTPase"/>
</dbReference>
<dbReference type="EMBL" id="CP029077">
    <property type="protein sequence ID" value="QED23085.1"/>
    <property type="molecule type" value="Genomic_DNA"/>
</dbReference>
<organism evidence="2 3">
    <name type="scientific">Candidatus Deianiraea vastatrix</name>
    <dbReference type="NCBI Taxonomy" id="2163644"/>
    <lineage>
        <taxon>Bacteria</taxon>
        <taxon>Pseudomonadati</taxon>
        <taxon>Pseudomonadota</taxon>
        <taxon>Alphaproteobacteria</taxon>
        <taxon>Rickettsiales</taxon>
        <taxon>Candidatus Deianiraeaceae</taxon>
        <taxon>Candidatus Deianiraea</taxon>
    </lineage>
</organism>